<dbReference type="AlphaFoldDB" id="A0AA95NQA0"/>
<evidence type="ECO:0000256" key="5">
    <source>
        <dbReference type="ARBA" id="ARBA00022729"/>
    </source>
</evidence>
<evidence type="ECO:0000256" key="7">
    <source>
        <dbReference type="ARBA" id="ARBA00023237"/>
    </source>
</evidence>
<evidence type="ECO:0000256" key="8">
    <source>
        <dbReference type="SAM" id="SignalP"/>
    </source>
</evidence>
<dbReference type="KEGG" id="pais:PFX98_11520"/>
<evidence type="ECO:0000256" key="2">
    <source>
        <dbReference type="ARBA" id="ARBA00008163"/>
    </source>
</evidence>
<name>A0AA95NQA0_9BURK</name>
<proteinExistence type="inferred from homology"/>
<dbReference type="Gene3D" id="2.40.160.60">
    <property type="entry name" value="Outer membrane protein transport protein (OMPP1/FadL/TodX)"/>
    <property type="match status" value="1"/>
</dbReference>
<evidence type="ECO:0000256" key="4">
    <source>
        <dbReference type="ARBA" id="ARBA00022692"/>
    </source>
</evidence>
<dbReference type="GO" id="GO:0015483">
    <property type="term" value="F:long-chain fatty acid transporting porin activity"/>
    <property type="evidence" value="ECO:0007669"/>
    <property type="project" value="TreeGrafter"/>
</dbReference>
<organism evidence="9 10">
    <name type="scientific">Paucibacter sediminis</name>
    <dbReference type="NCBI Taxonomy" id="3019553"/>
    <lineage>
        <taxon>Bacteria</taxon>
        <taxon>Pseudomonadati</taxon>
        <taxon>Pseudomonadota</taxon>
        <taxon>Betaproteobacteria</taxon>
        <taxon>Burkholderiales</taxon>
        <taxon>Sphaerotilaceae</taxon>
        <taxon>Roseateles</taxon>
    </lineage>
</organism>
<reference evidence="9" key="1">
    <citation type="submission" date="2023-01" db="EMBL/GenBank/DDBJ databases">
        <title>Whole genome sequence of Paucibacter sp. S2-9 isolated from pond sediment.</title>
        <authorList>
            <person name="Jung J.Y."/>
        </authorList>
    </citation>
    <scope>NUCLEOTIDE SEQUENCE</scope>
    <source>
        <strain evidence="9">S2-9</strain>
    </source>
</reference>
<keyword evidence="6" id="KW-0472">Membrane</keyword>
<dbReference type="PANTHER" id="PTHR35093">
    <property type="entry name" value="OUTER MEMBRANE PROTEIN NMB0088-RELATED"/>
    <property type="match status" value="1"/>
</dbReference>
<sequence length="427" mass="44509">MRPQHLTRLAALLALGLIPCAAQATNGYFSHGYGVKALGQAGVGIAWSQDALAAASNPAGTALVAEQAGQQARLDLGLSWFAPRRSAEIQGNAFGPDASYGGNGRKNFFIPEFGYVRALSPRLSTGLAVYGNGGMNTEYASNPYARFGASGTAGVNLEQLFVAPSIAWKPGADHSLGLAANIAYQRFAAQGLGLFAGFSQAPGQLSDRGTDSSLGLGLRLGWQARLSPELTLGLSWASKVRGRFKDYAGLFADGGRFDVPENYGIGLAWQAGRDWTLGADVQTIRYSRVAAVGHSLARLLQGQPLGAAEGPGFGWRDLTVLKLAVSHQLSRELTLRAGISHARQPVPGGETLFNILAPGVVQDHVSLGASWQLGGGELSGYLAYAPGKTVRGSGSIPAGLPPGGFGGGNAHVRLQETLLGISYGWRL</sequence>
<keyword evidence="7" id="KW-0998">Cell outer membrane</keyword>
<evidence type="ECO:0000313" key="9">
    <source>
        <dbReference type="EMBL" id="WIT14216.1"/>
    </source>
</evidence>
<feature type="signal peptide" evidence="8">
    <location>
        <begin position="1"/>
        <end position="24"/>
    </location>
</feature>
<dbReference type="PANTHER" id="PTHR35093:SF8">
    <property type="entry name" value="OUTER MEMBRANE PROTEIN NMB0088-RELATED"/>
    <property type="match status" value="1"/>
</dbReference>
<keyword evidence="3" id="KW-1134">Transmembrane beta strand</keyword>
<keyword evidence="10" id="KW-1185">Reference proteome</keyword>
<dbReference type="Proteomes" id="UP001177769">
    <property type="component" value="Chromosome"/>
</dbReference>
<gene>
    <name evidence="9" type="ORF">PFX98_11520</name>
</gene>
<dbReference type="InterPro" id="IPR005017">
    <property type="entry name" value="OMPP1/FadL/TodX"/>
</dbReference>
<keyword evidence="4" id="KW-0812">Transmembrane</keyword>
<comment type="subcellular location">
    <subcellularLocation>
        <location evidence="1">Cell outer membrane</location>
        <topology evidence="1">Multi-pass membrane protein</topology>
    </subcellularLocation>
</comment>
<evidence type="ECO:0000256" key="3">
    <source>
        <dbReference type="ARBA" id="ARBA00022452"/>
    </source>
</evidence>
<keyword evidence="5 8" id="KW-0732">Signal</keyword>
<evidence type="ECO:0000256" key="6">
    <source>
        <dbReference type="ARBA" id="ARBA00023136"/>
    </source>
</evidence>
<accession>A0AA95NQA0</accession>
<protein>
    <submittedName>
        <fullName evidence="9">Outer membrane protein transport protein</fullName>
    </submittedName>
</protein>
<feature type="chain" id="PRO_5041646585" evidence="8">
    <location>
        <begin position="25"/>
        <end position="427"/>
    </location>
</feature>
<dbReference type="SUPFAM" id="SSF56935">
    <property type="entry name" value="Porins"/>
    <property type="match status" value="1"/>
</dbReference>
<dbReference type="GO" id="GO:0009279">
    <property type="term" value="C:cell outer membrane"/>
    <property type="evidence" value="ECO:0007669"/>
    <property type="project" value="UniProtKB-SubCell"/>
</dbReference>
<dbReference type="RefSeq" id="WP_285235344.1">
    <property type="nucleotide sequence ID" value="NZ_CP116346.1"/>
</dbReference>
<dbReference type="EMBL" id="CP116346">
    <property type="protein sequence ID" value="WIT14216.1"/>
    <property type="molecule type" value="Genomic_DNA"/>
</dbReference>
<dbReference type="Pfam" id="PF03349">
    <property type="entry name" value="Toluene_X"/>
    <property type="match status" value="1"/>
</dbReference>
<evidence type="ECO:0000313" key="10">
    <source>
        <dbReference type="Proteomes" id="UP001177769"/>
    </source>
</evidence>
<comment type="similarity">
    <text evidence="2">Belongs to the OmpP1/FadL family.</text>
</comment>
<evidence type="ECO:0000256" key="1">
    <source>
        <dbReference type="ARBA" id="ARBA00004571"/>
    </source>
</evidence>